<dbReference type="Proteomes" id="UP001501433">
    <property type="component" value="Unassembled WGS sequence"/>
</dbReference>
<gene>
    <name evidence="1" type="ORF">GCM10023330_18960</name>
</gene>
<comment type="caution">
    <text evidence="1">The sequence shown here is derived from an EMBL/GenBank/DDBJ whole genome shotgun (WGS) entry which is preliminary data.</text>
</comment>
<keyword evidence="2" id="KW-1185">Reference proteome</keyword>
<dbReference type="InterPro" id="IPR025345">
    <property type="entry name" value="DUF4249"/>
</dbReference>
<organism evidence="1 2">
    <name type="scientific">Litoribaculum gwangyangense</name>
    <dbReference type="NCBI Taxonomy" id="1130722"/>
    <lineage>
        <taxon>Bacteria</taxon>
        <taxon>Pseudomonadati</taxon>
        <taxon>Bacteroidota</taxon>
        <taxon>Flavobacteriia</taxon>
        <taxon>Flavobacteriales</taxon>
        <taxon>Flavobacteriaceae</taxon>
        <taxon>Litoribaculum</taxon>
    </lineage>
</organism>
<dbReference type="Pfam" id="PF14054">
    <property type="entry name" value="DUF4249"/>
    <property type="match status" value="1"/>
</dbReference>
<name>A0ABP9CM38_9FLAO</name>
<protein>
    <submittedName>
        <fullName evidence="1">DUF4249 domain-containing protein</fullName>
    </submittedName>
</protein>
<accession>A0ABP9CM38</accession>
<sequence>MKKVLVIILGLLMVSCEDVIDINLNNAQPRLVIDASMNWLKGTDGSNQTIKLTLTAPFFDKNIPPATGATVTVTDSNNNTFNFIEEGISGIYKNNSFIPEINGIYNLTINYNSEIYTASETLIPTVPIEFVEQKNEGGFTGDEIEIKAYYTDPLDMDNFYLFEFLVNSKSIKQLEVYDDEFTDGNQIFAFYSDENLEAGDELIIRNLGISRRHYEFMNILLQQTDDQSGDPFQTQPATVRGNCINQTNPENYPFGYFRVSEVDELTYTIN</sequence>
<dbReference type="PROSITE" id="PS51257">
    <property type="entry name" value="PROKAR_LIPOPROTEIN"/>
    <property type="match status" value="1"/>
</dbReference>
<dbReference type="EMBL" id="BAABJW010000002">
    <property type="protein sequence ID" value="GAA4811868.1"/>
    <property type="molecule type" value="Genomic_DNA"/>
</dbReference>
<evidence type="ECO:0000313" key="2">
    <source>
        <dbReference type="Proteomes" id="UP001501433"/>
    </source>
</evidence>
<evidence type="ECO:0000313" key="1">
    <source>
        <dbReference type="EMBL" id="GAA4811868.1"/>
    </source>
</evidence>
<proteinExistence type="predicted"/>
<reference evidence="2" key="1">
    <citation type="journal article" date="2019" name="Int. J. Syst. Evol. Microbiol.">
        <title>The Global Catalogue of Microorganisms (GCM) 10K type strain sequencing project: providing services to taxonomists for standard genome sequencing and annotation.</title>
        <authorList>
            <consortium name="The Broad Institute Genomics Platform"/>
            <consortium name="The Broad Institute Genome Sequencing Center for Infectious Disease"/>
            <person name="Wu L."/>
            <person name="Ma J."/>
        </authorList>
    </citation>
    <scope>NUCLEOTIDE SEQUENCE [LARGE SCALE GENOMIC DNA]</scope>
    <source>
        <strain evidence="2">JCM 18325</strain>
    </source>
</reference>
<dbReference type="RefSeq" id="WP_345276712.1">
    <property type="nucleotide sequence ID" value="NZ_BAABJW010000002.1"/>
</dbReference>